<dbReference type="InterPro" id="IPR000742">
    <property type="entry name" value="EGF"/>
</dbReference>
<dbReference type="AlphaFoldDB" id="A0AAV6UT12"/>
<dbReference type="EMBL" id="JAFNEN010000293">
    <property type="protein sequence ID" value="KAG8186701.1"/>
    <property type="molecule type" value="Genomic_DNA"/>
</dbReference>
<dbReference type="PROSITE" id="PS01187">
    <property type="entry name" value="EGF_CA"/>
    <property type="match status" value="1"/>
</dbReference>
<dbReference type="GO" id="GO:0005509">
    <property type="term" value="F:calcium ion binding"/>
    <property type="evidence" value="ECO:0007669"/>
    <property type="project" value="InterPro"/>
</dbReference>
<keyword evidence="8" id="KW-0812">Transmembrane</keyword>
<evidence type="ECO:0000313" key="11">
    <source>
        <dbReference type="EMBL" id="KAG8186701.1"/>
    </source>
</evidence>
<feature type="chain" id="PRO_5043787086" description="EGF-like domain-containing protein" evidence="9">
    <location>
        <begin position="21"/>
        <end position="174"/>
    </location>
</feature>
<evidence type="ECO:0000256" key="4">
    <source>
        <dbReference type="ARBA" id="ARBA00022837"/>
    </source>
</evidence>
<dbReference type="FunFam" id="2.10.25.10:FF:000038">
    <property type="entry name" value="Fibrillin 2"/>
    <property type="match status" value="1"/>
</dbReference>
<dbReference type="Pfam" id="PF07645">
    <property type="entry name" value="EGF_CA"/>
    <property type="match status" value="1"/>
</dbReference>
<evidence type="ECO:0000256" key="2">
    <source>
        <dbReference type="ARBA" id="ARBA00022729"/>
    </source>
</evidence>
<comment type="caution">
    <text evidence="11">The sequence shown here is derived from an EMBL/GenBank/DDBJ whole genome shotgun (WGS) entry which is preliminary data.</text>
</comment>
<keyword evidence="1 7" id="KW-0245">EGF-like domain</keyword>
<keyword evidence="3" id="KW-0677">Repeat</keyword>
<dbReference type="Proteomes" id="UP000827092">
    <property type="component" value="Unassembled WGS sequence"/>
</dbReference>
<evidence type="ECO:0000256" key="6">
    <source>
        <dbReference type="ARBA" id="ARBA00023180"/>
    </source>
</evidence>
<dbReference type="PANTHER" id="PTHR24039">
    <property type="entry name" value="FIBRILLIN-RELATED"/>
    <property type="match status" value="1"/>
</dbReference>
<feature type="domain" description="EGF-like" evidence="10">
    <location>
        <begin position="78"/>
        <end position="116"/>
    </location>
</feature>
<dbReference type="PANTHER" id="PTHR24039:SF28">
    <property type="entry name" value="EGF-LIKE DOMAIN-CONTAINING PROTEIN"/>
    <property type="match status" value="1"/>
</dbReference>
<accession>A0AAV6UT12</accession>
<keyword evidence="2 9" id="KW-0732">Signal</keyword>
<keyword evidence="4" id="KW-0106">Calcium</keyword>
<evidence type="ECO:0000256" key="8">
    <source>
        <dbReference type="SAM" id="Phobius"/>
    </source>
</evidence>
<dbReference type="PROSITE" id="PS01186">
    <property type="entry name" value="EGF_2"/>
    <property type="match status" value="1"/>
</dbReference>
<evidence type="ECO:0000313" key="12">
    <source>
        <dbReference type="Proteomes" id="UP000827092"/>
    </source>
</evidence>
<keyword evidence="12" id="KW-1185">Reference proteome</keyword>
<keyword evidence="8" id="KW-1133">Transmembrane helix</keyword>
<dbReference type="SMART" id="SM00181">
    <property type="entry name" value="EGF"/>
    <property type="match status" value="1"/>
</dbReference>
<dbReference type="InterPro" id="IPR018097">
    <property type="entry name" value="EGF_Ca-bd_CS"/>
</dbReference>
<evidence type="ECO:0000256" key="5">
    <source>
        <dbReference type="ARBA" id="ARBA00023157"/>
    </source>
</evidence>
<reference evidence="11 12" key="1">
    <citation type="journal article" date="2022" name="Nat. Ecol. Evol.">
        <title>A masculinizing supergene underlies an exaggerated male reproductive morph in a spider.</title>
        <authorList>
            <person name="Hendrickx F."/>
            <person name="De Corte Z."/>
            <person name="Sonet G."/>
            <person name="Van Belleghem S.M."/>
            <person name="Kostlbacher S."/>
            <person name="Vangestel C."/>
        </authorList>
    </citation>
    <scope>NUCLEOTIDE SEQUENCE [LARGE SCALE GENOMIC DNA]</scope>
    <source>
        <strain evidence="11">W744_W776</strain>
    </source>
</reference>
<dbReference type="SMART" id="SM00179">
    <property type="entry name" value="EGF_CA"/>
    <property type="match status" value="1"/>
</dbReference>
<dbReference type="Gene3D" id="2.10.25.10">
    <property type="entry name" value="Laminin"/>
    <property type="match status" value="2"/>
</dbReference>
<evidence type="ECO:0000256" key="9">
    <source>
        <dbReference type="SAM" id="SignalP"/>
    </source>
</evidence>
<dbReference type="InterPro" id="IPR049883">
    <property type="entry name" value="NOTCH1_EGF-like"/>
</dbReference>
<dbReference type="InterPro" id="IPR000152">
    <property type="entry name" value="EGF-type_Asp/Asn_hydroxyl_site"/>
</dbReference>
<evidence type="ECO:0000256" key="7">
    <source>
        <dbReference type="PROSITE-ProRule" id="PRU00076"/>
    </source>
</evidence>
<comment type="caution">
    <text evidence="7">Lacks conserved residue(s) required for the propagation of feature annotation.</text>
</comment>
<dbReference type="CDD" id="cd00054">
    <property type="entry name" value="EGF_CA"/>
    <property type="match status" value="1"/>
</dbReference>
<evidence type="ECO:0000256" key="1">
    <source>
        <dbReference type="ARBA" id="ARBA00022536"/>
    </source>
</evidence>
<keyword evidence="6" id="KW-0325">Glycoprotein</keyword>
<organism evidence="11 12">
    <name type="scientific">Oedothorax gibbosus</name>
    <dbReference type="NCBI Taxonomy" id="931172"/>
    <lineage>
        <taxon>Eukaryota</taxon>
        <taxon>Metazoa</taxon>
        <taxon>Ecdysozoa</taxon>
        <taxon>Arthropoda</taxon>
        <taxon>Chelicerata</taxon>
        <taxon>Arachnida</taxon>
        <taxon>Araneae</taxon>
        <taxon>Araneomorphae</taxon>
        <taxon>Entelegynae</taxon>
        <taxon>Araneoidea</taxon>
        <taxon>Linyphiidae</taxon>
        <taxon>Erigoninae</taxon>
        <taxon>Oedothorax</taxon>
    </lineage>
</organism>
<proteinExistence type="predicted"/>
<dbReference type="InterPro" id="IPR001881">
    <property type="entry name" value="EGF-like_Ca-bd_dom"/>
</dbReference>
<name>A0AAV6UT12_9ARAC</name>
<dbReference type="SUPFAM" id="SSF57196">
    <property type="entry name" value="EGF/Laminin"/>
    <property type="match status" value="1"/>
</dbReference>
<keyword evidence="5" id="KW-1015">Disulfide bond</keyword>
<keyword evidence="8" id="KW-0472">Membrane</keyword>
<dbReference type="PROSITE" id="PS00010">
    <property type="entry name" value="ASX_HYDROXYL"/>
    <property type="match status" value="1"/>
</dbReference>
<evidence type="ECO:0000259" key="10">
    <source>
        <dbReference type="PROSITE" id="PS50026"/>
    </source>
</evidence>
<feature type="transmembrane region" description="Helical" evidence="8">
    <location>
        <begin position="133"/>
        <end position="152"/>
    </location>
</feature>
<feature type="signal peptide" evidence="9">
    <location>
        <begin position="1"/>
        <end position="20"/>
    </location>
</feature>
<protein>
    <recommendedName>
        <fullName evidence="10">EGF-like domain-containing protein</fullName>
    </recommendedName>
</protein>
<gene>
    <name evidence="11" type="ORF">JTE90_015639</name>
</gene>
<evidence type="ECO:0000256" key="3">
    <source>
        <dbReference type="ARBA" id="ARBA00022737"/>
    </source>
</evidence>
<dbReference type="PROSITE" id="PS50026">
    <property type="entry name" value="EGF_3"/>
    <property type="match status" value="1"/>
</dbReference>
<sequence>MFVRRGYWLVLLAVYSVALADFEVRKDGATESDINKFVDNDPLGCYCGKHGNCTLSESGTKYCHCENGYVEESEICEDIDECLGYKPCNDEHARCVNTPGSYRCDCEAGYSVVKDSYKVKSNICMEEYNPWKIAWIVVGSLFGLGIVVLLIWKCTKYMDQSASSTSTCSSVVTF</sequence>